<proteinExistence type="predicted"/>
<keyword evidence="3" id="KW-1185">Reference proteome</keyword>
<comment type="caution">
    <text evidence="2">The sequence shown here is derived from an EMBL/GenBank/DDBJ whole genome shotgun (WGS) entry which is preliminary data.</text>
</comment>
<accession>A0ABV6K3T0</accession>
<protein>
    <recommendedName>
        <fullName evidence="4">ABC transporter permease</fullName>
    </recommendedName>
</protein>
<keyword evidence="1" id="KW-1133">Transmembrane helix</keyword>
<feature type="transmembrane region" description="Helical" evidence="1">
    <location>
        <begin position="137"/>
        <end position="156"/>
    </location>
</feature>
<dbReference type="RefSeq" id="WP_137645304.1">
    <property type="nucleotide sequence ID" value="NZ_BAABRM010000015.1"/>
</dbReference>
<name>A0ABV6K3T0_9LACO</name>
<dbReference type="EMBL" id="JBHLUK010000066">
    <property type="protein sequence ID" value="MFC0424103.1"/>
    <property type="molecule type" value="Genomic_DNA"/>
</dbReference>
<organism evidence="2 3">
    <name type="scientific">Lactiplantibacillus plajomi</name>
    <dbReference type="NCBI Taxonomy" id="1457217"/>
    <lineage>
        <taxon>Bacteria</taxon>
        <taxon>Bacillati</taxon>
        <taxon>Bacillota</taxon>
        <taxon>Bacilli</taxon>
        <taxon>Lactobacillales</taxon>
        <taxon>Lactobacillaceae</taxon>
        <taxon>Lactiplantibacillus</taxon>
    </lineage>
</organism>
<reference evidence="2 3" key="1">
    <citation type="submission" date="2024-09" db="EMBL/GenBank/DDBJ databases">
        <authorList>
            <person name="Sun Q."/>
            <person name="Mori K."/>
        </authorList>
    </citation>
    <scope>NUCLEOTIDE SEQUENCE [LARGE SCALE GENOMIC DNA]</scope>
    <source>
        <strain evidence="2 3">TBRC 4575</strain>
    </source>
</reference>
<evidence type="ECO:0000256" key="1">
    <source>
        <dbReference type="SAM" id="Phobius"/>
    </source>
</evidence>
<feature type="transmembrane region" description="Helical" evidence="1">
    <location>
        <begin position="58"/>
        <end position="80"/>
    </location>
</feature>
<evidence type="ECO:0000313" key="2">
    <source>
        <dbReference type="EMBL" id="MFC0424103.1"/>
    </source>
</evidence>
<evidence type="ECO:0008006" key="4">
    <source>
        <dbReference type="Google" id="ProtNLM"/>
    </source>
</evidence>
<dbReference type="Proteomes" id="UP001589855">
    <property type="component" value="Unassembled WGS sequence"/>
</dbReference>
<gene>
    <name evidence="2" type="ORF">ACFFGS_08235</name>
</gene>
<keyword evidence="1" id="KW-0472">Membrane</keyword>
<keyword evidence="1" id="KW-0812">Transmembrane</keyword>
<feature type="transmembrane region" description="Helical" evidence="1">
    <location>
        <begin position="92"/>
        <end position="117"/>
    </location>
</feature>
<feature type="transmembrane region" description="Helical" evidence="1">
    <location>
        <begin position="25"/>
        <end position="46"/>
    </location>
</feature>
<feature type="transmembrane region" description="Helical" evidence="1">
    <location>
        <begin position="168"/>
        <end position="188"/>
    </location>
</feature>
<evidence type="ECO:0000313" key="3">
    <source>
        <dbReference type="Proteomes" id="UP001589855"/>
    </source>
</evidence>
<sequence>MLKYSQQTLIYTRYFAKVMGRNPTVLIYTIGLPIFFLILNTAGHFFKPLTPIQYAANVAPFISWMIFSSALQAVSAVAILREQGYLKQYQSLVTSPSVILVAETLISFIQLGISITLVGGLSGLVFNLPVLPLLAELWLTLLLSFPAAVCFCLPLLAFSAREKTVDALVNLISIGVVFASFGLAAVMTPAIQNPLFNILSPLFLGSFIFRALVSQIGAYLLTYIISLIVLGIVGYLSYRHLKLLPAEVI</sequence>
<feature type="transmembrane region" description="Helical" evidence="1">
    <location>
        <begin position="220"/>
        <end position="238"/>
    </location>
</feature>